<dbReference type="PRINTS" id="PR00111">
    <property type="entry name" value="ABHYDROLASE"/>
</dbReference>
<dbReference type="Proteomes" id="UP000244989">
    <property type="component" value="Unassembled WGS sequence"/>
</dbReference>
<keyword evidence="2" id="KW-0378">Hydrolase</keyword>
<gene>
    <name evidence="2" type="ORF">DF222_07785</name>
</gene>
<comment type="caution">
    <text evidence="2">The sequence shown here is derived from an EMBL/GenBank/DDBJ whole genome shotgun (WGS) entry which is preliminary data.</text>
</comment>
<dbReference type="Pfam" id="PF00561">
    <property type="entry name" value="Abhydrolase_1"/>
    <property type="match status" value="1"/>
</dbReference>
<proteinExistence type="predicted"/>
<organism evidence="2 3">
    <name type="scientific">Corynebacterium yudongzhengii</name>
    <dbReference type="NCBI Taxonomy" id="2080740"/>
    <lineage>
        <taxon>Bacteria</taxon>
        <taxon>Bacillati</taxon>
        <taxon>Actinomycetota</taxon>
        <taxon>Actinomycetes</taxon>
        <taxon>Mycobacteriales</taxon>
        <taxon>Corynebacteriaceae</taxon>
        <taxon>Corynebacterium</taxon>
    </lineage>
</organism>
<evidence type="ECO:0000313" key="3">
    <source>
        <dbReference type="Proteomes" id="UP000244989"/>
    </source>
</evidence>
<dbReference type="PANTHER" id="PTHR43798">
    <property type="entry name" value="MONOACYLGLYCEROL LIPASE"/>
    <property type="match status" value="1"/>
</dbReference>
<dbReference type="KEGG" id="cyz:C3B44_09975"/>
<dbReference type="RefSeq" id="WP_108432230.1">
    <property type="nucleotide sequence ID" value="NZ_CP026947.1"/>
</dbReference>
<evidence type="ECO:0000259" key="1">
    <source>
        <dbReference type="Pfam" id="PF00561"/>
    </source>
</evidence>
<dbReference type="PANTHER" id="PTHR43798:SF33">
    <property type="entry name" value="HYDROLASE, PUTATIVE (AFU_ORTHOLOGUE AFUA_2G14860)-RELATED"/>
    <property type="match status" value="1"/>
</dbReference>
<accession>A0A2U1T622</accession>
<dbReference type="AlphaFoldDB" id="A0A2U1T622"/>
<dbReference type="Gene3D" id="3.40.50.1820">
    <property type="entry name" value="alpha/beta hydrolase"/>
    <property type="match status" value="1"/>
</dbReference>
<feature type="domain" description="AB hydrolase-1" evidence="1">
    <location>
        <begin position="15"/>
        <end position="239"/>
    </location>
</feature>
<keyword evidence="3" id="KW-1185">Reference proteome</keyword>
<evidence type="ECO:0000313" key="2">
    <source>
        <dbReference type="EMBL" id="PWC01415.1"/>
    </source>
</evidence>
<name>A0A2U1T622_9CORY</name>
<reference evidence="3" key="1">
    <citation type="submission" date="2018-04" db="EMBL/GenBank/DDBJ databases">
        <authorList>
            <person name="Liu S."/>
            <person name="Wang Z."/>
            <person name="Li J."/>
        </authorList>
    </citation>
    <scope>NUCLEOTIDE SEQUENCE [LARGE SCALE GENOMIC DNA]</scope>
    <source>
        <strain evidence="3">2189</strain>
    </source>
</reference>
<protein>
    <submittedName>
        <fullName evidence="2">Alpha/beta hydrolase</fullName>
    </submittedName>
</protein>
<dbReference type="InterPro" id="IPR050266">
    <property type="entry name" value="AB_hydrolase_sf"/>
</dbReference>
<dbReference type="OrthoDB" id="27092at2"/>
<dbReference type="GO" id="GO:0016787">
    <property type="term" value="F:hydrolase activity"/>
    <property type="evidence" value="ECO:0007669"/>
    <property type="project" value="UniProtKB-KW"/>
</dbReference>
<dbReference type="EMBL" id="QEEZ01000013">
    <property type="protein sequence ID" value="PWC01415.1"/>
    <property type="molecule type" value="Genomic_DNA"/>
</dbReference>
<sequence>MLARLVRGPRSAPQILLSHGVGDCAAGFADLIAELSPRFRVLALDHRGHGHSSRFDDSQLRHPFAALVGDFIAELEVLDRPLVYGHSMGAAIAAEAAIHRPDLVSGLILEDPAWLTMSDEERSLTGEARAEQVRRELADLPAALHAKVSEEGWSLTEAAAWAAGRTQVQTEFLRTGVVTGRSPWREQVGRLAASDTPTLVLTGSGEGAIVGPQGADDINAYPAGAENLRCVLIDGAGHCLRRTHGTEVSRAIAQTLEWHAM</sequence>
<dbReference type="GO" id="GO:0016020">
    <property type="term" value="C:membrane"/>
    <property type="evidence" value="ECO:0007669"/>
    <property type="project" value="TreeGrafter"/>
</dbReference>
<dbReference type="InterPro" id="IPR029058">
    <property type="entry name" value="AB_hydrolase_fold"/>
</dbReference>
<dbReference type="InterPro" id="IPR000073">
    <property type="entry name" value="AB_hydrolase_1"/>
</dbReference>
<dbReference type="SUPFAM" id="SSF53474">
    <property type="entry name" value="alpha/beta-Hydrolases"/>
    <property type="match status" value="1"/>
</dbReference>